<accession>A0A0W7X3R9</accession>
<dbReference type="EMBL" id="LOCL01000033">
    <property type="protein sequence ID" value="KUF17558.1"/>
    <property type="molecule type" value="Genomic_DNA"/>
</dbReference>
<dbReference type="STRING" id="1765722.AT728_09035"/>
<dbReference type="OrthoDB" id="3522598at2"/>
<name>A0A0W7X3R9_9ACTN</name>
<dbReference type="Proteomes" id="UP000054804">
    <property type="component" value="Unassembled WGS sequence"/>
</dbReference>
<protein>
    <submittedName>
        <fullName evidence="2">Uncharacterized protein</fullName>
    </submittedName>
</protein>
<keyword evidence="3" id="KW-1185">Reference proteome</keyword>
<feature type="compositionally biased region" description="Low complexity" evidence="1">
    <location>
        <begin position="59"/>
        <end position="70"/>
    </location>
</feature>
<feature type="region of interest" description="Disordered" evidence="1">
    <location>
        <begin position="120"/>
        <end position="146"/>
    </location>
</feature>
<comment type="caution">
    <text evidence="2">The sequence shown here is derived from an EMBL/GenBank/DDBJ whole genome shotgun (WGS) entry which is preliminary data.</text>
</comment>
<evidence type="ECO:0000313" key="2">
    <source>
        <dbReference type="EMBL" id="KUF17558.1"/>
    </source>
</evidence>
<sequence>MAEVWEFAIGNEGRPAASRRKSPVLGQRAVRTPQGGGEQRAFAPCAYIVPERPAGSADPAPGTGRAPGPRLYEDPDGRTPLCSLDAPERVDGERHYTVRDGQGRPIGTIRRIAALKHSLKPSWRIEQPAPQLTSSRDSSAPPATVR</sequence>
<dbReference type="RefSeq" id="WP_058848020.1">
    <property type="nucleotide sequence ID" value="NZ_LOCL01000033.1"/>
</dbReference>
<reference evidence="2 3" key="1">
    <citation type="submission" date="2015-12" db="EMBL/GenBank/DDBJ databases">
        <title>Draft genome sequence of Streptomyces silvensis ATCC 53525, a producer of novel hormone antagonists.</title>
        <authorList>
            <person name="Johnston C.W."/>
            <person name="Li Y."/>
            <person name="Magarvey N.A."/>
        </authorList>
    </citation>
    <scope>NUCLEOTIDE SEQUENCE [LARGE SCALE GENOMIC DNA]</scope>
    <source>
        <strain evidence="2 3">ATCC 53525</strain>
    </source>
</reference>
<evidence type="ECO:0000313" key="3">
    <source>
        <dbReference type="Proteomes" id="UP000054804"/>
    </source>
</evidence>
<gene>
    <name evidence="2" type="ORF">AT728_09035</name>
</gene>
<proteinExistence type="predicted"/>
<organism evidence="2 3">
    <name type="scientific">Streptomyces silvensis</name>
    <dbReference type="NCBI Taxonomy" id="1765722"/>
    <lineage>
        <taxon>Bacteria</taxon>
        <taxon>Bacillati</taxon>
        <taxon>Actinomycetota</taxon>
        <taxon>Actinomycetes</taxon>
        <taxon>Kitasatosporales</taxon>
        <taxon>Streptomycetaceae</taxon>
        <taxon>Streptomyces</taxon>
    </lineage>
</organism>
<feature type="region of interest" description="Disordered" evidence="1">
    <location>
        <begin position="50"/>
        <end position="85"/>
    </location>
</feature>
<feature type="region of interest" description="Disordered" evidence="1">
    <location>
        <begin position="1"/>
        <end position="38"/>
    </location>
</feature>
<dbReference type="AlphaFoldDB" id="A0A0W7X3R9"/>
<evidence type="ECO:0000256" key="1">
    <source>
        <dbReference type="SAM" id="MobiDB-lite"/>
    </source>
</evidence>